<keyword evidence="2" id="KW-1185">Reference proteome</keyword>
<dbReference type="OrthoDB" id="5422613at2759"/>
<accession>A0A8T9C1I6</accession>
<organism evidence="1 2">
    <name type="scientific">Lachnellula suecica</name>
    <dbReference type="NCBI Taxonomy" id="602035"/>
    <lineage>
        <taxon>Eukaryota</taxon>
        <taxon>Fungi</taxon>
        <taxon>Dikarya</taxon>
        <taxon>Ascomycota</taxon>
        <taxon>Pezizomycotina</taxon>
        <taxon>Leotiomycetes</taxon>
        <taxon>Helotiales</taxon>
        <taxon>Lachnaceae</taxon>
        <taxon>Lachnellula</taxon>
    </lineage>
</organism>
<gene>
    <name evidence="1" type="ORF">LSUE1_G005615</name>
</gene>
<comment type="caution">
    <text evidence="1">The sequence shown here is derived from an EMBL/GenBank/DDBJ whole genome shotgun (WGS) entry which is preliminary data.</text>
</comment>
<dbReference type="Proteomes" id="UP000469558">
    <property type="component" value="Unassembled WGS sequence"/>
</dbReference>
<protein>
    <submittedName>
        <fullName evidence="1">Uncharacterized protein</fullName>
    </submittedName>
</protein>
<sequence length="232" mass="26724">MTLISPSKPVQDPDLQAIRAALRAVIRPTDPDYPKLKTEIDSDEMLTRYLADKWLVKGKDVIRYHADSDSEDAASVGDSCDEFETMEEYEEMHKWREAMKNRRPITLGDEEYTARWVECQNCGVEFDVSCNEHEKDYNYEWPCSWHPGWKEIDQSAPHGEDWEVRGGYYENNSDTPEGFIWNCCSSYGDEGGCKHTKHKAPVNRILNRNVATTAKGMRFGGSKKRKVESITQ</sequence>
<proteinExistence type="predicted"/>
<evidence type="ECO:0000313" key="1">
    <source>
        <dbReference type="EMBL" id="TVY75874.1"/>
    </source>
</evidence>
<name>A0A8T9C1I6_9HELO</name>
<reference evidence="1 2" key="1">
    <citation type="submission" date="2018-05" db="EMBL/GenBank/DDBJ databases">
        <title>Genome sequencing and assembly of the regulated plant pathogen Lachnellula willkommii and related sister species for the development of diagnostic species identification markers.</title>
        <authorList>
            <person name="Giroux E."/>
            <person name="Bilodeau G."/>
        </authorList>
    </citation>
    <scope>NUCLEOTIDE SEQUENCE [LARGE SCALE GENOMIC DNA]</scope>
    <source>
        <strain evidence="1 2">CBS 268.59</strain>
    </source>
</reference>
<evidence type="ECO:0000313" key="2">
    <source>
        <dbReference type="Proteomes" id="UP000469558"/>
    </source>
</evidence>
<dbReference type="EMBL" id="QGMK01000927">
    <property type="protein sequence ID" value="TVY75874.1"/>
    <property type="molecule type" value="Genomic_DNA"/>
</dbReference>
<dbReference type="AlphaFoldDB" id="A0A8T9C1I6"/>